<evidence type="ECO:0000313" key="7">
    <source>
        <dbReference type="Proteomes" id="UP000695022"/>
    </source>
</evidence>
<keyword evidence="2" id="KW-0479">Metal-binding</keyword>
<reference evidence="8" key="1">
    <citation type="submission" date="2025-08" db="UniProtKB">
        <authorList>
            <consortium name="RefSeq"/>
        </authorList>
    </citation>
    <scope>IDENTIFICATION</scope>
</reference>
<dbReference type="InterPro" id="IPR000971">
    <property type="entry name" value="Globin"/>
</dbReference>
<organism evidence="7 8">
    <name type="scientific">Priapulus caudatus</name>
    <name type="common">Priapulid worm</name>
    <dbReference type="NCBI Taxonomy" id="37621"/>
    <lineage>
        <taxon>Eukaryota</taxon>
        <taxon>Metazoa</taxon>
        <taxon>Ecdysozoa</taxon>
        <taxon>Scalidophora</taxon>
        <taxon>Priapulida</taxon>
        <taxon>Priapulimorpha</taxon>
        <taxon>Priapulimorphida</taxon>
        <taxon>Priapulidae</taxon>
        <taxon>Priapulus</taxon>
    </lineage>
</organism>
<protein>
    <submittedName>
        <fullName evidence="8">Uncharacterized protein LOC106817732</fullName>
    </submittedName>
</protein>
<evidence type="ECO:0000256" key="2">
    <source>
        <dbReference type="ARBA" id="ARBA00022723"/>
    </source>
</evidence>
<dbReference type="GeneID" id="106817732"/>
<sequence length="286" mass="31756">MGCNQCKPCSRGSAKKAPIVFGNGHTFSEKEKRRFFKHNRTTANGIATIDATHYNNMASGSALADGTPDDDHERKESTSVKSLGSFSAGSESVTAAQTLHLFSDVKILPEMSGEEKAVLLNTWKIIRENVARVGVIAFMGMFEDNPNVKAAFISLRNMDEVELRNSKELRGHALRVMGMVDKVTTRLNEPEKIEQLLRTLGTKHVGYGAKIQYIDLLGSQFILAVKPILEDHGSWDASVENIWKKLFSIIGFHLKNGMQDNLRQRSKDSPGGRLLQDKRASHDSRS</sequence>
<comment type="similarity">
    <text evidence="4">Belongs to the globin family.</text>
</comment>
<evidence type="ECO:0000256" key="5">
    <source>
        <dbReference type="SAM" id="MobiDB-lite"/>
    </source>
</evidence>
<name>A0ABM1F0H3_PRICU</name>
<dbReference type="InterPro" id="IPR009050">
    <property type="entry name" value="Globin-like_sf"/>
</dbReference>
<evidence type="ECO:0000256" key="1">
    <source>
        <dbReference type="ARBA" id="ARBA00022617"/>
    </source>
</evidence>
<dbReference type="Pfam" id="PF00042">
    <property type="entry name" value="Globin"/>
    <property type="match status" value="1"/>
</dbReference>
<evidence type="ECO:0000313" key="8">
    <source>
        <dbReference type="RefSeq" id="XP_014677944.1"/>
    </source>
</evidence>
<dbReference type="InterPro" id="IPR012292">
    <property type="entry name" value="Globin/Proto"/>
</dbReference>
<keyword evidence="1 4" id="KW-0349">Heme</keyword>
<dbReference type="InterPro" id="IPR050532">
    <property type="entry name" value="Globin-like_OT"/>
</dbReference>
<feature type="compositionally biased region" description="Basic and acidic residues" evidence="5">
    <location>
        <begin position="262"/>
        <end position="286"/>
    </location>
</feature>
<evidence type="ECO:0000256" key="4">
    <source>
        <dbReference type="RuleBase" id="RU000356"/>
    </source>
</evidence>
<dbReference type="PROSITE" id="PS01033">
    <property type="entry name" value="GLOBIN"/>
    <property type="match status" value="1"/>
</dbReference>
<proteinExistence type="inferred from homology"/>
<feature type="region of interest" description="Disordered" evidence="5">
    <location>
        <begin position="60"/>
        <end position="84"/>
    </location>
</feature>
<keyword evidence="4" id="KW-0561">Oxygen transport</keyword>
<dbReference type="PANTHER" id="PTHR46458">
    <property type="entry name" value="BLR2807 PROTEIN"/>
    <property type="match status" value="1"/>
</dbReference>
<accession>A0ABM1F0H3</accession>
<feature type="compositionally biased region" description="Basic and acidic residues" evidence="5">
    <location>
        <begin position="69"/>
        <end position="78"/>
    </location>
</feature>
<feature type="region of interest" description="Disordered" evidence="5">
    <location>
        <begin position="261"/>
        <end position="286"/>
    </location>
</feature>
<feature type="domain" description="Globin" evidence="6">
    <location>
        <begin position="110"/>
        <end position="259"/>
    </location>
</feature>
<dbReference type="RefSeq" id="XP_014677944.1">
    <property type="nucleotide sequence ID" value="XM_014822458.1"/>
</dbReference>
<gene>
    <name evidence="8" type="primary">LOC106817732</name>
</gene>
<dbReference type="SUPFAM" id="SSF46458">
    <property type="entry name" value="Globin-like"/>
    <property type="match status" value="1"/>
</dbReference>
<keyword evidence="4" id="KW-0813">Transport</keyword>
<dbReference type="Proteomes" id="UP000695022">
    <property type="component" value="Unplaced"/>
</dbReference>
<keyword evidence="7" id="KW-1185">Reference proteome</keyword>
<evidence type="ECO:0000259" key="6">
    <source>
        <dbReference type="PROSITE" id="PS01033"/>
    </source>
</evidence>
<dbReference type="PRINTS" id="PR00188">
    <property type="entry name" value="PLANTGLOBIN"/>
</dbReference>
<keyword evidence="3" id="KW-0408">Iron</keyword>
<dbReference type="PANTHER" id="PTHR46458:SF2">
    <property type="entry name" value="X GLOBIN"/>
    <property type="match status" value="1"/>
</dbReference>
<dbReference type="Gene3D" id="1.10.490.10">
    <property type="entry name" value="Globins"/>
    <property type="match status" value="1"/>
</dbReference>
<evidence type="ECO:0000256" key="3">
    <source>
        <dbReference type="ARBA" id="ARBA00023004"/>
    </source>
</evidence>